<name>A0A3N2GRA7_9PSEU</name>
<keyword evidence="3" id="KW-1185">Reference proteome</keyword>
<sequence length="62" mass="6736">MRDDISWGLCEEGGMTVRLEWREPVVIARPAGPVSPRPAGPVSPQAGPRQAGTPRRRTGERS</sequence>
<gene>
    <name evidence="2" type="ORF">EDD35_1057</name>
</gene>
<evidence type="ECO:0000313" key="3">
    <source>
        <dbReference type="Proteomes" id="UP000274843"/>
    </source>
</evidence>
<organism evidence="2 3">
    <name type="scientific">Amycolatopsis thermoflava</name>
    <dbReference type="NCBI Taxonomy" id="84480"/>
    <lineage>
        <taxon>Bacteria</taxon>
        <taxon>Bacillati</taxon>
        <taxon>Actinomycetota</taxon>
        <taxon>Actinomycetes</taxon>
        <taxon>Pseudonocardiales</taxon>
        <taxon>Pseudonocardiaceae</taxon>
        <taxon>Amycolatopsis</taxon>
        <taxon>Amycolatopsis methanolica group</taxon>
    </lineage>
</organism>
<evidence type="ECO:0000313" key="2">
    <source>
        <dbReference type="EMBL" id="ROS38769.1"/>
    </source>
</evidence>
<comment type="caution">
    <text evidence="2">The sequence shown here is derived from an EMBL/GenBank/DDBJ whole genome shotgun (WGS) entry which is preliminary data.</text>
</comment>
<feature type="region of interest" description="Disordered" evidence="1">
    <location>
        <begin position="29"/>
        <end position="62"/>
    </location>
</feature>
<dbReference type="GeneID" id="301842513"/>
<evidence type="ECO:0000256" key="1">
    <source>
        <dbReference type="SAM" id="MobiDB-lite"/>
    </source>
</evidence>
<dbReference type="EMBL" id="RKHY01000001">
    <property type="protein sequence ID" value="ROS38769.1"/>
    <property type="molecule type" value="Genomic_DNA"/>
</dbReference>
<dbReference type="AlphaFoldDB" id="A0A3N2GRA7"/>
<protein>
    <submittedName>
        <fullName evidence="2">Uncharacterized protein</fullName>
    </submittedName>
</protein>
<reference evidence="2 3" key="1">
    <citation type="submission" date="2018-11" db="EMBL/GenBank/DDBJ databases">
        <title>Sequencing the genomes of 1000 actinobacteria strains.</title>
        <authorList>
            <person name="Klenk H.-P."/>
        </authorList>
    </citation>
    <scope>NUCLEOTIDE SEQUENCE [LARGE SCALE GENOMIC DNA]</scope>
    <source>
        <strain evidence="2 3">DSM 44348</strain>
    </source>
</reference>
<dbReference type="RefSeq" id="WP_231960937.1">
    <property type="nucleotide sequence ID" value="NZ_RKHY01000001.1"/>
</dbReference>
<accession>A0A3N2GRA7</accession>
<dbReference type="Proteomes" id="UP000274843">
    <property type="component" value="Unassembled WGS sequence"/>
</dbReference>
<proteinExistence type="predicted"/>